<dbReference type="EMBL" id="UOFS01000050">
    <property type="protein sequence ID" value="VAX01917.1"/>
    <property type="molecule type" value="Genomic_DNA"/>
</dbReference>
<protein>
    <submittedName>
        <fullName evidence="1">Uncharacterized protein</fullName>
    </submittedName>
</protein>
<organism evidence="1">
    <name type="scientific">hydrothermal vent metagenome</name>
    <dbReference type="NCBI Taxonomy" id="652676"/>
    <lineage>
        <taxon>unclassified sequences</taxon>
        <taxon>metagenomes</taxon>
        <taxon>ecological metagenomes</taxon>
    </lineage>
</organism>
<dbReference type="AlphaFoldDB" id="A0A3B1BA58"/>
<proteinExistence type="predicted"/>
<name>A0A3B1BA58_9ZZZZ</name>
<evidence type="ECO:0000313" key="1">
    <source>
        <dbReference type="EMBL" id="VAX01917.1"/>
    </source>
</evidence>
<reference evidence="1" key="1">
    <citation type="submission" date="2018-06" db="EMBL/GenBank/DDBJ databases">
        <authorList>
            <person name="Zhirakovskaya E."/>
        </authorList>
    </citation>
    <scope>NUCLEOTIDE SEQUENCE</scope>
</reference>
<gene>
    <name evidence="1" type="ORF">MNBD_GAMMA22-209</name>
</gene>
<accession>A0A3B1BA58</accession>
<feature type="non-terminal residue" evidence="1">
    <location>
        <position position="1"/>
    </location>
</feature>
<sequence>YATTLVSNTPATNNNFGFALEFSSDSKTLIVGETGAFNIFDLTKLVK</sequence>